<keyword evidence="16" id="KW-1185">Reference proteome</keyword>
<evidence type="ECO:0000256" key="14">
    <source>
        <dbReference type="SAM" id="Phobius"/>
    </source>
</evidence>
<feature type="transmembrane region" description="Helical" evidence="14">
    <location>
        <begin position="16"/>
        <end position="33"/>
    </location>
</feature>
<dbReference type="PANTHER" id="PTHR24305">
    <property type="entry name" value="CYTOCHROME P450"/>
    <property type="match status" value="1"/>
</dbReference>
<keyword evidence="6 14" id="KW-0812">Transmembrane</keyword>
<evidence type="ECO:0000256" key="8">
    <source>
        <dbReference type="ARBA" id="ARBA00022989"/>
    </source>
</evidence>
<dbReference type="EMBL" id="JABCKI010006309">
    <property type="protein sequence ID" value="KAG5634681.1"/>
    <property type="molecule type" value="Genomic_DNA"/>
</dbReference>
<evidence type="ECO:0000256" key="6">
    <source>
        <dbReference type="ARBA" id="ARBA00022692"/>
    </source>
</evidence>
<dbReference type="AlphaFoldDB" id="A0A9P7K4B1"/>
<keyword evidence="5 13" id="KW-0349">Heme</keyword>
<evidence type="ECO:0000256" key="7">
    <source>
        <dbReference type="ARBA" id="ARBA00022723"/>
    </source>
</evidence>
<evidence type="ECO:0000256" key="9">
    <source>
        <dbReference type="ARBA" id="ARBA00023002"/>
    </source>
</evidence>
<reference evidence="15" key="2">
    <citation type="submission" date="2021-10" db="EMBL/GenBank/DDBJ databases">
        <title>Phylogenomics reveals ancestral predisposition of the termite-cultivated fungus Termitomyces towards a domesticated lifestyle.</title>
        <authorList>
            <person name="Auxier B."/>
            <person name="Grum-Grzhimaylo A."/>
            <person name="Cardenas M.E."/>
            <person name="Lodge J.D."/>
            <person name="Laessoe T."/>
            <person name="Pedersen O."/>
            <person name="Smith M.E."/>
            <person name="Kuyper T.W."/>
            <person name="Franco-Molano E.A."/>
            <person name="Baroni T.J."/>
            <person name="Aanen D.K."/>
        </authorList>
    </citation>
    <scope>NUCLEOTIDE SEQUENCE</scope>
    <source>
        <strain evidence="15">D49</strain>
    </source>
</reference>
<dbReference type="GO" id="GO:0016705">
    <property type="term" value="F:oxidoreductase activity, acting on paired donors, with incorporation or reduction of molecular oxygen"/>
    <property type="evidence" value="ECO:0007669"/>
    <property type="project" value="InterPro"/>
</dbReference>
<dbReference type="GO" id="GO:0004497">
    <property type="term" value="F:monooxygenase activity"/>
    <property type="evidence" value="ECO:0007669"/>
    <property type="project" value="UniProtKB-KW"/>
</dbReference>
<feature type="binding site" description="axial binding residue" evidence="13">
    <location>
        <position position="474"/>
    </location>
    <ligand>
        <name>heme</name>
        <dbReference type="ChEBI" id="CHEBI:30413"/>
    </ligand>
    <ligandPart>
        <name>Fe</name>
        <dbReference type="ChEBI" id="CHEBI:18248"/>
    </ligandPart>
</feature>
<comment type="subcellular location">
    <subcellularLocation>
        <location evidence="2">Membrane</location>
    </subcellularLocation>
</comment>
<dbReference type="Gene3D" id="1.10.630.10">
    <property type="entry name" value="Cytochrome P450"/>
    <property type="match status" value="1"/>
</dbReference>
<organism evidence="15 16">
    <name type="scientific">Sphagnurus paluster</name>
    <dbReference type="NCBI Taxonomy" id="117069"/>
    <lineage>
        <taxon>Eukaryota</taxon>
        <taxon>Fungi</taxon>
        <taxon>Dikarya</taxon>
        <taxon>Basidiomycota</taxon>
        <taxon>Agaricomycotina</taxon>
        <taxon>Agaricomycetes</taxon>
        <taxon>Agaricomycetidae</taxon>
        <taxon>Agaricales</taxon>
        <taxon>Tricholomatineae</taxon>
        <taxon>Lyophyllaceae</taxon>
        <taxon>Sphagnurus</taxon>
    </lineage>
</organism>
<evidence type="ECO:0000256" key="11">
    <source>
        <dbReference type="ARBA" id="ARBA00023033"/>
    </source>
</evidence>
<evidence type="ECO:0000256" key="3">
    <source>
        <dbReference type="ARBA" id="ARBA00004721"/>
    </source>
</evidence>
<dbReference type="SUPFAM" id="SSF48264">
    <property type="entry name" value="Cytochrome P450"/>
    <property type="match status" value="1"/>
</dbReference>
<evidence type="ECO:0000256" key="4">
    <source>
        <dbReference type="ARBA" id="ARBA00010617"/>
    </source>
</evidence>
<evidence type="ECO:0000313" key="16">
    <source>
        <dbReference type="Proteomes" id="UP000717328"/>
    </source>
</evidence>
<proteinExistence type="inferred from homology"/>
<name>A0A9P7K4B1_9AGAR</name>
<dbReference type="InterPro" id="IPR002401">
    <property type="entry name" value="Cyt_P450_E_grp-I"/>
</dbReference>
<protein>
    <recommendedName>
        <fullName evidence="17">Cytochrome P450</fullName>
    </recommendedName>
</protein>
<evidence type="ECO:0000256" key="10">
    <source>
        <dbReference type="ARBA" id="ARBA00023004"/>
    </source>
</evidence>
<accession>A0A9P7K4B1</accession>
<dbReference type="Proteomes" id="UP000717328">
    <property type="component" value="Unassembled WGS sequence"/>
</dbReference>
<comment type="caution">
    <text evidence="15">The sequence shown here is derived from an EMBL/GenBank/DDBJ whole genome shotgun (WGS) entry which is preliminary data.</text>
</comment>
<evidence type="ECO:0000256" key="13">
    <source>
        <dbReference type="PIRSR" id="PIRSR602401-1"/>
    </source>
</evidence>
<dbReference type="PANTHER" id="PTHR24305:SF166">
    <property type="entry name" value="CYTOCHROME P450 12A4, MITOCHONDRIAL-RELATED"/>
    <property type="match status" value="1"/>
</dbReference>
<keyword evidence="11" id="KW-0503">Monooxygenase</keyword>
<dbReference type="GO" id="GO:0020037">
    <property type="term" value="F:heme binding"/>
    <property type="evidence" value="ECO:0007669"/>
    <property type="project" value="InterPro"/>
</dbReference>
<evidence type="ECO:0000313" key="15">
    <source>
        <dbReference type="EMBL" id="KAG5634681.1"/>
    </source>
</evidence>
<keyword evidence="9" id="KW-0560">Oxidoreductase</keyword>
<keyword evidence="7 13" id="KW-0479">Metal-binding</keyword>
<dbReference type="InterPro" id="IPR001128">
    <property type="entry name" value="Cyt_P450"/>
</dbReference>
<comment type="pathway">
    <text evidence="3">Secondary metabolite biosynthesis; terpenoid biosynthesis.</text>
</comment>
<dbReference type="PRINTS" id="PR00463">
    <property type="entry name" value="EP450I"/>
</dbReference>
<dbReference type="PRINTS" id="PR00385">
    <property type="entry name" value="P450"/>
</dbReference>
<evidence type="ECO:0000256" key="1">
    <source>
        <dbReference type="ARBA" id="ARBA00001971"/>
    </source>
</evidence>
<sequence length="536" mass="59121">MDALLKRVRSLTRDDLALVAVPLSIAFVFLRLAKLARKRRTTRLPGPPSTSLIFGVTRDIVQGEDSGAVYEEWEKQYGAVYAIPSKLGSREIVLCDPKAIAHYYAGDTFTYHQPPASTFFIGHFFGHNVLWAERETHKRQRRALSPAFSNAAIRRLTPVFYDSAYTLKTIWDASLENSTDDLGVVIDVQQWMNYVSLDSIGAGGFSHDFGSLKGNISPVAAAFDSFGNVKPSPMIVLSFLLASIIPFLGRIPNERTTGFIKLRESVKAIADDLLERARLEKEANVSEGAADKSIIGSLGDGPDSLSVRSETASASVHLSLDEIVAQATRPPQWALIELCKHPEKQTKLREELSQFTDTDPTYEQLTNSLPYLDAVTSESLRLHPPLSTTVRQAQADDVIPLTHPVNGMDSVFVARGTTVRVPISCINRAEVFWGPDAKAFRPERWLDGSLEGLRAAEVQGVRHLLTFVDGPRTCLGRAFALTEFKAVLSVLIRNFTFELPGGPETPIGSHRGILPRPKVVGEEGPKVPLLIRRRVE</sequence>
<keyword evidence="10 13" id="KW-0408">Iron</keyword>
<evidence type="ECO:0000256" key="5">
    <source>
        <dbReference type="ARBA" id="ARBA00022617"/>
    </source>
</evidence>
<gene>
    <name evidence="15" type="ORF">H0H81_001121</name>
</gene>
<evidence type="ECO:0008006" key="17">
    <source>
        <dbReference type="Google" id="ProtNLM"/>
    </source>
</evidence>
<dbReference type="OrthoDB" id="1470350at2759"/>
<dbReference type="GO" id="GO:0005506">
    <property type="term" value="F:iron ion binding"/>
    <property type="evidence" value="ECO:0007669"/>
    <property type="project" value="InterPro"/>
</dbReference>
<dbReference type="GO" id="GO:0016020">
    <property type="term" value="C:membrane"/>
    <property type="evidence" value="ECO:0007669"/>
    <property type="project" value="UniProtKB-SubCell"/>
</dbReference>
<dbReference type="InterPro" id="IPR036396">
    <property type="entry name" value="Cyt_P450_sf"/>
</dbReference>
<evidence type="ECO:0000256" key="12">
    <source>
        <dbReference type="ARBA" id="ARBA00023136"/>
    </source>
</evidence>
<comment type="cofactor">
    <cofactor evidence="1 13">
        <name>heme</name>
        <dbReference type="ChEBI" id="CHEBI:30413"/>
    </cofactor>
</comment>
<comment type="similarity">
    <text evidence="4">Belongs to the cytochrome P450 family.</text>
</comment>
<dbReference type="InterPro" id="IPR050121">
    <property type="entry name" value="Cytochrome_P450_monoxygenase"/>
</dbReference>
<keyword evidence="12 14" id="KW-0472">Membrane</keyword>
<evidence type="ECO:0000256" key="2">
    <source>
        <dbReference type="ARBA" id="ARBA00004370"/>
    </source>
</evidence>
<keyword evidence="8 14" id="KW-1133">Transmembrane helix</keyword>
<dbReference type="Pfam" id="PF00067">
    <property type="entry name" value="p450"/>
    <property type="match status" value="1"/>
</dbReference>
<reference evidence="15" key="1">
    <citation type="submission" date="2021-02" db="EMBL/GenBank/DDBJ databases">
        <authorList>
            <person name="Nieuwenhuis M."/>
            <person name="Van De Peppel L.J.J."/>
        </authorList>
    </citation>
    <scope>NUCLEOTIDE SEQUENCE</scope>
    <source>
        <strain evidence="15">D49</strain>
    </source>
</reference>